<evidence type="ECO:0000256" key="3">
    <source>
        <dbReference type="PIRSR" id="PIRSR037251-1"/>
    </source>
</evidence>
<name>A0A6P6P8Q5_CARAU</name>
<sequence>MYFVHFLLCMQHAGAAMHTGIAILLFVCAAFFAACCLLVVAPVYLELRNLNIPPGVANPGKLRMIHCVYVGISVVGQILGRLGLCHQINFIRCCRCFIMASKKPVSPGLRIKDLTFSGVPVRVYEPKTASGEKKRGLVYFHGGGWMFGCIDDYDEVCQYISLESDTIVVSVGYRLAPEHRYPAHLDDCEVVTRHFLSTAATDFEVDPHRVAVGGDSAGANLAAALCQRLSKTPDCHLPSPCAQVLIYPALQMADFHLPSYQQNHSVPILFRGRAAFYFLQYLNGNTSVSQQILEGKHVPVELKLRFKKWLDPDNLPPQFRKGARSPQVIPSHDRDVYHIIKQGLDPEISPLLAEDDVISLAPPTFILTCEFDVLRDDGILFRKRLKDAGVEVTWEHLSDGFHGIISFFNQGWLTFQSSQRGMDSIVRYIRTL</sequence>
<accession>A0A6P6P8Q5</accession>
<dbReference type="GO" id="GO:0052689">
    <property type="term" value="F:carboxylic ester hydrolase activity"/>
    <property type="evidence" value="ECO:0007669"/>
    <property type="project" value="InterPro"/>
</dbReference>
<feature type="active site" evidence="3">
    <location>
        <position position="402"/>
    </location>
</feature>
<comment type="similarity">
    <text evidence="1">Belongs to the 'GDXG' lipolytic enzyme family.</text>
</comment>
<protein>
    <submittedName>
        <fullName evidence="7">Arylacetamide deacetylase-like 4 isoform X1</fullName>
    </submittedName>
</protein>
<dbReference type="SUPFAM" id="SSF53474">
    <property type="entry name" value="alpha/beta-Hydrolases"/>
    <property type="match status" value="1"/>
</dbReference>
<dbReference type="PANTHER" id="PTHR48081:SF32">
    <property type="entry name" value="ALPHA_BETA HYDROLASE FOLD-3 DOMAIN-CONTAINING PROTEIN"/>
    <property type="match status" value="1"/>
</dbReference>
<feature type="domain" description="Alpha/beta hydrolase fold-3" evidence="5">
    <location>
        <begin position="344"/>
        <end position="405"/>
    </location>
</feature>
<evidence type="ECO:0000313" key="7">
    <source>
        <dbReference type="RefSeq" id="XP_026117114.1"/>
    </source>
</evidence>
<dbReference type="GeneID" id="113095961"/>
<evidence type="ECO:0000259" key="5">
    <source>
        <dbReference type="Pfam" id="PF07859"/>
    </source>
</evidence>
<dbReference type="InterPro" id="IPR029058">
    <property type="entry name" value="AB_hydrolase_fold"/>
</dbReference>
<keyword evidence="4" id="KW-0472">Membrane</keyword>
<dbReference type="PANTHER" id="PTHR48081">
    <property type="entry name" value="AB HYDROLASE SUPERFAMILY PROTEIN C4A8.06C"/>
    <property type="match status" value="1"/>
</dbReference>
<evidence type="ECO:0000256" key="4">
    <source>
        <dbReference type="SAM" id="Phobius"/>
    </source>
</evidence>
<keyword evidence="6" id="KW-1185">Reference proteome</keyword>
<dbReference type="InterPro" id="IPR017157">
    <property type="entry name" value="Arylacetamide_deacetylase"/>
</dbReference>
<dbReference type="RefSeq" id="XP_026117114.1">
    <property type="nucleotide sequence ID" value="XM_026261329.1"/>
</dbReference>
<dbReference type="AlphaFoldDB" id="A0A6P6P8Q5"/>
<proteinExistence type="inferred from homology"/>
<evidence type="ECO:0000313" key="6">
    <source>
        <dbReference type="Proteomes" id="UP000515129"/>
    </source>
</evidence>
<keyword evidence="2" id="KW-0378">Hydrolase</keyword>
<dbReference type="InterPro" id="IPR050300">
    <property type="entry name" value="GDXG_lipolytic_enzyme"/>
</dbReference>
<organism evidence="6 7">
    <name type="scientific">Carassius auratus</name>
    <name type="common">Goldfish</name>
    <dbReference type="NCBI Taxonomy" id="7957"/>
    <lineage>
        <taxon>Eukaryota</taxon>
        <taxon>Metazoa</taxon>
        <taxon>Chordata</taxon>
        <taxon>Craniata</taxon>
        <taxon>Vertebrata</taxon>
        <taxon>Euteleostomi</taxon>
        <taxon>Actinopterygii</taxon>
        <taxon>Neopterygii</taxon>
        <taxon>Teleostei</taxon>
        <taxon>Ostariophysi</taxon>
        <taxon>Cypriniformes</taxon>
        <taxon>Cyprinidae</taxon>
        <taxon>Cyprininae</taxon>
        <taxon>Carassius</taxon>
    </lineage>
</organism>
<dbReference type="Pfam" id="PF07859">
    <property type="entry name" value="Abhydrolase_3"/>
    <property type="match status" value="2"/>
</dbReference>
<feature type="active site" evidence="3">
    <location>
        <position position="216"/>
    </location>
</feature>
<gene>
    <name evidence="7" type="primary">LOC113095961</name>
</gene>
<evidence type="ECO:0000256" key="2">
    <source>
        <dbReference type="ARBA" id="ARBA00022801"/>
    </source>
</evidence>
<evidence type="ECO:0000256" key="1">
    <source>
        <dbReference type="ARBA" id="ARBA00010515"/>
    </source>
</evidence>
<dbReference type="Gene3D" id="3.40.50.1820">
    <property type="entry name" value="alpha/beta hydrolase"/>
    <property type="match status" value="1"/>
</dbReference>
<dbReference type="Proteomes" id="UP000515129">
    <property type="component" value="Unplaced"/>
</dbReference>
<keyword evidence="4" id="KW-0812">Transmembrane</keyword>
<feature type="transmembrane region" description="Helical" evidence="4">
    <location>
        <begin position="20"/>
        <end position="45"/>
    </location>
</feature>
<dbReference type="OrthoDB" id="408631at2759"/>
<dbReference type="KEGG" id="caua:113095961"/>
<dbReference type="PIRSF" id="PIRSF037251">
    <property type="entry name" value="Arylacetamide_deacetylase"/>
    <property type="match status" value="1"/>
</dbReference>
<dbReference type="GO" id="GO:0016020">
    <property type="term" value="C:membrane"/>
    <property type="evidence" value="ECO:0007669"/>
    <property type="project" value="InterPro"/>
</dbReference>
<keyword evidence="4" id="KW-1133">Transmembrane helix</keyword>
<feature type="active site" evidence="3">
    <location>
        <position position="372"/>
    </location>
</feature>
<feature type="domain" description="Alpha/beta hydrolase fold-3" evidence="5">
    <location>
        <begin position="137"/>
        <end position="287"/>
    </location>
</feature>
<dbReference type="InterPro" id="IPR013094">
    <property type="entry name" value="AB_hydrolase_3"/>
</dbReference>
<reference evidence="7" key="1">
    <citation type="submission" date="2025-08" db="UniProtKB">
        <authorList>
            <consortium name="RefSeq"/>
        </authorList>
    </citation>
    <scope>IDENTIFICATION</scope>
    <source>
        <strain evidence="7">Wakin</strain>
        <tissue evidence="7">Muscle</tissue>
    </source>
</reference>